<evidence type="ECO:0000313" key="3">
    <source>
        <dbReference type="EMBL" id="KSV60653.1"/>
    </source>
</evidence>
<dbReference type="InterPro" id="IPR013096">
    <property type="entry name" value="Cupin_2"/>
</dbReference>
<dbReference type="PANTHER" id="PTHR35848">
    <property type="entry name" value="OXALATE-BINDING PROTEIN"/>
    <property type="match status" value="1"/>
</dbReference>
<dbReference type="OrthoDB" id="9797047at2"/>
<dbReference type="RefSeq" id="WP_058351132.1">
    <property type="nucleotide sequence ID" value="NZ_CABMMD010000001.1"/>
</dbReference>
<feature type="domain" description="Cupin type-2" evidence="2">
    <location>
        <begin position="39"/>
        <end position="105"/>
    </location>
</feature>
<dbReference type="InterPro" id="IPR011051">
    <property type="entry name" value="RmlC_Cupin_sf"/>
</dbReference>
<dbReference type="AlphaFoldDB" id="A0A0V8QJ68"/>
<keyword evidence="1" id="KW-0479">Metal-binding</keyword>
<dbReference type="InterPro" id="IPR051610">
    <property type="entry name" value="GPI/OXD"/>
</dbReference>
<gene>
    <name evidence="3" type="ORF">ASU35_00340</name>
</gene>
<proteinExistence type="predicted"/>
<accession>A0A0V8QJ68</accession>
<dbReference type="Gene3D" id="2.60.120.10">
    <property type="entry name" value="Jelly Rolls"/>
    <property type="match status" value="1"/>
</dbReference>
<dbReference type="Pfam" id="PF07883">
    <property type="entry name" value="Cupin_2"/>
    <property type="match status" value="1"/>
</dbReference>
<dbReference type="EMBL" id="LNAM01000001">
    <property type="protein sequence ID" value="KSV60653.1"/>
    <property type="molecule type" value="Genomic_DNA"/>
</dbReference>
<evidence type="ECO:0000259" key="2">
    <source>
        <dbReference type="Pfam" id="PF07883"/>
    </source>
</evidence>
<comment type="caution">
    <text evidence="3">The sequence shown here is derived from an EMBL/GenBank/DDBJ whole genome shotgun (WGS) entry which is preliminary data.</text>
</comment>
<dbReference type="PANTHER" id="PTHR35848:SF6">
    <property type="entry name" value="CUPIN TYPE-2 DOMAIN-CONTAINING PROTEIN"/>
    <property type="match status" value="1"/>
</dbReference>
<reference evidence="3 4" key="1">
    <citation type="submission" date="2015-11" db="EMBL/GenBank/DDBJ databases">
        <title>Butyribacter intestini gen. nov., sp. nov., a butyric acid-producing bacterium of the family Lachnospiraceae isolated from the human faeces.</title>
        <authorList>
            <person name="Zou Y."/>
            <person name="Xue W."/>
            <person name="Luo G."/>
            <person name="Lv M."/>
        </authorList>
    </citation>
    <scope>NUCLEOTIDE SEQUENCE [LARGE SCALE GENOMIC DNA]</scope>
    <source>
        <strain evidence="3 4">ACET-33324</strain>
    </source>
</reference>
<dbReference type="GO" id="GO:0046872">
    <property type="term" value="F:metal ion binding"/>
    <property type="evidence" value="ECO:0007669"/>
    <property type="project" value="UniProtKB-KW"/>
</dbReference>
<dbReference type="InterPro" id="IPR014710">
    <property type="entry name" value="RmlC-like_jellyroll"/>
</dbReference>
<name>A0A0V8QJ68_9FIRM</name>
<dbReference type="SUPFAM" id="SSF51182">
    <property type="entry name" value="RmlC-like cupins"/>
    <property type="match status" value="1"/>
</dbReference>
<protein>
    <submittedName>
        <fullName evidence="3">Cupin</fullName>
    </submittedName>
</protein>
<dbReference type="Proteomes" id="UP000054874">
    <property type="component" value="Unassembled WGS sequence"/>
</dbReference>
<organism evidence="3 4">
    <name type="scientific">Acetivibrio ethanolgignens</name>
    <dbReference type="NCBI Taxonomy" id="290052"/>
    <lineage>
        <taxon>Bacteria</taxon>
        <taxon>Bacillati</taxon>
        <taxon>Bacillota</taxon>
        <taxon>Clostridia</taxon>
        <taxon>Eubacteriales</taxon>
        <taxon>Oscillospiraceae</taxon>
        <taxon>Acetivibrio</taxon>
    </lineage>
</organism>
<evidence type="ECO:0000256" key="1">
    <source>
        <dbReference type="ARBA" id="ARBA00022723"/>
    </source>
</evidence>
<evidence type="ECO:0000313" key="4">
    <source>
        <dbReference type="Proteomes" id="UP000054874"/>
    </source>
</evidence>
<keyword evidence="4" id="KW-1185">Reference proteome</keyword>
<sequence>MILNYNEMEEKVLEHFVGGEKELYAKMFVDNHNKILKGRLKPGATIGLHTHDTSSEIIYILEGCGKVLYDGSYERVEAGVCHYCPKGHAHSLINDSDAELVFFAVVPLTDRG</sequence>
<dbReference type="STRING" id="290052.ASU35_00340"/>